<evidence type="ECO:0000313" key="2">
    <source>
        <dbReference type="Proteomes" id="UP000229847"/>
    </source>
</evidence>
<protein>
    <submittedName>
        <fullName evidence="1">Uncharacterized protein</fullName>
    </submittedName>
</protein>
<reference evidence="1 2" key="1">
    <citation type="submission" date="2017-09" db="EMBL/GenBank/DDBJ databases">
        <title>Depth-based differentiation of microbial function through sediment-hosted aquifers and enrichment of novel symbionts in the deep terrestrial subsurface.</title>
        <authorList>
            <person name="Probst A.J."/>
            <person name="Ladd B."/>
            <person name="Jarett J.K."/>
            <person name="Geller-Mcgrath D.E."/>
            <person name="Sieber C.M."/>
            <person name="Emerson J.B."/>
            <person name="Anantharaman K."/>
            <person name="Thomas B.C."/>
            <person name="Malmstrom R."/>
            <person name="Stieglmeier M."/>
            <person name="Klingl A."/>
            <person name="Woyke T."/>
            <person name="Ryan C.M."/>
            <person name="Banfield J.F."/>
        </authorList>
    </citation>
    <scope>NUCLEOTIDE SEQUENCE [LARGE SCALE GENOMIC DNA]</scope>
    <source>
        <strain evidence="1">CG22_combo_CG10-13_8_21_14_all_39_10</strain>
    </source>
</reference>
<organism evidence="1 2">
    <name type="scientific">Candidatus Woesebacteria bacterium CG22_combo_CG10-13_8_21_14_all_39_10</name>
    <dbReference type="NCBI Taxonomy" id="1975059"/>
    <lineage>
        <taxon>Bacteria</taxon>
        <taxon>Candidatus Woeseibacteriota</taxon>
    </lineage>
</organism>
<gene>
    <name evidence="1" type="ORF">COX03_01405</name>
</gene>
<evidence type="ECO:0000313" key="1">
    <source>
        <dbReference type="EMBL" id="PIP57753.1"/>
    </source>
</evidence>
<accession>A0A2H0BJ89</accession>
<dbReference type="Proteomes" id="UP000229847">
    <property type="component" value="Unassembled WGS sequence"/>
</dbReference>
<comment type="caution">
    <text evidence="1">The sequence shown here is derived from an EMBL/GenBank/DDBJ whole genome shotgun (WGS) entry which is preliminary data.</text>
</comment>
<name>A0A2H0BJ89_9BACT</name>
<proteinExistence type="predicted"/>
<sequence length="76" mass="8273">MAPGQVLLALGNLSTERSSLTQQRPAIVGVGFSPGQSAQFRLSFHSQTLWLPQLVLDIPLQVFMEPAELLEGQQTP</sequence>
<dbReference type="EMBL" id="PCSW01000043">
    <property type="protein sequence ID" value="PIP57753.1"/>
    <property type="molecule type" value="Genomic_DNA"/>
</dbReference>
<dbReference type="AlphaFoldDB" id="A0A2H0BJ89"/>